<reference evidence="1" key="1">
    <citation type="submission" date="2018-04" db="EMBL/GenBank/DDBJ databases">
        <title>Whole genome sequencing of Staphylococcus pseudintermedius isolates from dogs.</title>
        <authorList>
            <person name="Bryan L.K."/>
            <person name="Little S.V."/>
            <person name="Hillhouse A."/>
            <person name="Lawhon S.D."/>
        </authorList>
    </citation>
    <scope>NUCLEOTIDE SEQUENCE</scope>
    <source>
        <strain evidence="1">TAMU 49_044</strain>
    </source>
</reference>
<proteinExistence type="predicted"/>
<protein>
    <submittedName>
        <fullName evidence="1">Uncharacterized protein</fullName>
    </submittedName>
</protein>
<sequence length="83" mass="9744">MYVKHYEYVVYRGEEIICAGTKDEVITKLNTTKNTLDRIASSTTEREEAELYKKNPHHQRLIAVKFETSEIEKELGLQKVKWA</sequence>
<name>A0A346TP70_STAPS</name>
<evidence type="ECO:0000313" key="1">
    <source>
        <dbReference type="EMBL" id="AXU41360.1"/>
    </source>
</evidence>
<dbReference type="AlphaFoldDB" id="A0A346TP70"/>
<dbReference type="RefSeq" id="WP_130922111.1">
    <property type="nucleotide sequence ID" value="NZ_BAAFIO010000056.1"/>
</dbReference>
<dbReference type="EMBL" id="MH179303">
    <property type="protein sequence ID" value="AXU41360.1"/>
    <property type="molecule type" value="Genomic_DNA"/>
</dbReference>
<organism evidence="1">
    <name type="scientific">Staphylococcus pseudintermedius</name>
    <dbReference type="NCBI Taxonomy" id="283734"/>
    <lineage>
        <taxon>Bacteria</taxon>
        <taxon>Bacillati</taxon>
        <taxon>Bacillota</taxon>
        <taxon>Bacilli</taxon>
        <taxon>Bacillales</taxon>
        <taxon>Staphylococcaceae</taxon>
        <taxon>Staphylococcus</taxon>
        <taxon>Staphylococcus intermedius group</taxon>
    </lineage>
</organism>
<accession>A0A346TP70</accession>